<dbReference type="Proteomes" id="UP000294257">
    <property type="component" value="Unassembled WGS sequence"/>
</dbReference>
<keyword evidence="2" id="KW-0472">Membrane</keyword>
<dbReference type="InterPro" id="IPR045713">
    <property type="entry name" value="DUF6069"/>
</dbReference>
<protein>
    <submittedName>
        <fullName evidence="3">Uncharacterized protein</fullName>
    </submittedName>
</protein>
<evidence type="ECO:0000256" key="2">
    <source>
        <dbReference type="SAM" id="Phobius"/>
    </source>
</evidence>
<feature type="transmembrane region" description="Helical" evidence="2">
    <location>
        <begin position="92"/>
        <end position="113"/>
    </location>
</feature>
<reference evidence="3 4" key="1">
    <citation type="submission" date="2019-02" db="EMBL/GenBank/DDBJ databases">
        <title>Genomic Encyclopedia of Type Strains, Phase IV (KMG-IV): sequencing the most valuable type-strain genomes for metagenomic binning, comparative biology and taxonomic classification.</title>
        <authorList>
            <person name="Goeker M."/>
        </authorList>
    </citation>
    <scope>NUCLEOTIDE SEQUENCE [LARGE SCALE GENOMIC DNA]</scope>
    <source>
        <strain evidence="3 4">DSM 101727</strain>
    </source>
</reference>
<evidence type="ECO:0000256" key="1">
    <source>
        <dbReference type="SAM" id="MobiDB-lite"/>
    </source>
</evidence>
<feature type="transmembrane region" description="Helical" evidence="2">
    <location>
        <begin position="21"/>
        <end position="43"/>
    </location>
</feature>
<evidence type="ECO:0000313" key="4">
    <source>
        <dbReference type="Proteomes" id="UP000294257"/>
    </source>
</evidence>
<sequence length="168" mass="17185">MSYQGPANRTAFDYRKLWAGGAATAAVAALVAVVGLLIARGLFDVEVLAPKGGGIWGNANTLTYALIAAAAALGATGLAHLLCVATPTPGQFFGWIMALVTLIAIVLPLTLSVALEAKVATALINLAIGLAITALISGTMASARRPQFPSAPAADATDSWRSRPNYPR</sequence>
<dbReference type="EMBL" id="SGWQ01000008">
    <property type="protein sequence ID" value="RZS34697.1"/>
    <property type="molecule type" value="Genomic_DNA"/>
</dbReference>
<gene>
    <name evidence="3" type="ORF">EV193_10845</name>
</gene>
<comment type="caution">
    <text evidence="3">The sequence shown here is derived from an EMBL/GenBank/DDBJ whole genome shotgun (WGS) entry which is preliminary data.</text>
</comment>
<proteinExistence type="predicted"/>
<dbReference type="Pfam" id="PF19545">
    <property type="entry name" value="DUF6069"/>
    <property type="match status" value="1"/>
</dbReference>
<feature type="region of interest" description="Disordered" evidence="1">
    <location>
        <begin position="147"/>
        <end position="168"/>
    </location>
</feature>
<organism evidence="3 4">
    <name type="scientific">Herbihabitans rhizosphaerae</name>
    <dbReference type="NCBI Taxonomy" id="1872711"/>
    <lineage>
        <taxon>Bacteria</taxon>
        <taxon>Bacillati</taxon>
        <taxon>Actinomycetota</taxon>
        <taxon>Actinomycetes</taxon>
        <taxon>Pseudonocardiales</taxon>
        <taxon>Pseudonocardiaceae</taxon>
        <taxon>Herbihabitans</taxon>
    </lineage>
</organism>
<evidence type="ECO:0000313" key="3">
    <source>
        <dbReference type="EMBL" id="RZS34697.1"/>
    </source>
</evidence>
<keyword evidence="4" id="KW-1185">Reference proteome</keyword>
<accession>A0A4V2ES06</accession>
<dbReference type="RefSeq" id="WP_242613573.1">
    <property type="nucleotide sequence ID" value="NZ_SGWQ01000008.1"/>
</dbReference>
<feature type="transmembrane region" description="Helical" evidence="2">
    <location>
        <begin position="119"/>
        <end position="141"/>
    </location>
</feature>
<dbReference type="AlphaFoldDB" id="A0A4V2ES06"/>
<name>A0A4V2ES06_9PSEU</name>
<feature type="transmembrane region" description="Helical" evidence="2">
    <location>
        <begin position="63"/>
        <end position="85"/>
    </location>
</feature>
<keyword evidence="2" id="KW-1133">Transmembrane helix</keyword>
<keyword evidence="2" id="KW-0812">Transmembrane</keyword>